<accession>A0A0K2TQ93</accession>
<feature type="region of interest" description="Disordered" evidence="1">
    <location>
        <begin position="36"/>
        <end position="61"/>
    </location>
</feature>
<organism evidence="2">
    <name type="scientific">Lepeophtheirus salmonis</name>
    <name type="common">Salmon louse</name>
    <name type="synonym">Caligus salmonis</name>
    <dbReference type="NCBI Taxonomy" id="72036"/>
    <lineage>
        <taxon>Eukaryota</taxon>
        <taxon>Metazoa</taxon>
        <taxon>Ecdysozoa</taxon>
        <taxon>Arthropoda</taxon>
        <taxon>Crustacea</taxon>
        <taxon>Multicrustacea</taxon>
        <taxon>Hexanauplia</taxon>
        <taxon>Copepoda</taxon>
        <taxon>Siphonostomatoida</taxon>
        <taxon>Caligidae</taxon>
        <taxon>Lepeophtheirus</taxon>
    </lineage>
</organism>
<evidence type="ECO:0000256" key="1">
    <source>
        <dbReference type="SAM" id="MobiDB-lite"/>
    </source>
</evidence>
<dbReference type="AlphaFoldDB" id="A0A0K2TQ93"/>
<feature type="compositionally biased region" description="Basic and acidic residues" evidence="1">
    <location>
        <begin position="36"/>
        <end position="47"/>
    </location>
</feature>
<evidence type="ECO:0000313" key="2">
    <source>
        <dbReference type="EMBL" id="CDW27566.1"/>
    </source>
</evidence>
<name>A0A0K2TQ93_LEPSM</name>
<sequence length="61" mass="6869">MNRLANDFSVASRTIRKAIMHNLGLVSFARTPRHLLERARKPGDSRGARKSSHGSRQRGEL</sequence>
<proteinExistence type="predicted"/>
<reference evidence="2" key="1">
    <citation type="submission" date="2014-05" db="EMBL/GenBank/DDBJ databases">
        <authorList>
            <person name="Chronopoulou M."/>
        </authorList>
    </citation>
    <scope>NUCLEOTIDE SEQUENCE</scope>
    <source>
        <tissue evidence="2">Whole organism</tissue>
    </source>
</reference>
<feature type="compositionally biased region" description="Basic residues" evidence="1">
    <location>
        <begin position="48"/>
        <end position="61"/>
    </location>
</feature>
<dbReference type="EMBL" id="HACA01010205">
    <property type="protein sequence ID" value="CDW27566.1"/>
    <property type="molecule type" value="Transcribed_RNA"/>
</dbReference>
<protein>
    <submittedName>
        <fullName evidence="2">Uncharacterized protein</fullName>
    </submittedName>
</protein>